<dbReference type="EC" id="3.1.2.6" evidence="5"/>
<name>A0A8H7Q4Q8_MORIS</name>
<evidence type="ECO:0000256" key="2">
    <source>
        <dbReference type="ARBA" id="ARBA00001947"/>
    </source>
</evidence>
<comment type="pathway">
    <text evidence="3">Secondary metabolite metabolism; methylglyoxal degradation; (R)-lactate from methylglyoxal: step 2/2.</text>
</comment>
<comment type="catalytic activity">
    <reaction evidence="1">
        <text>an S-(2-hydroxyacyl)glutathione + H2O = a 2-hydroxy carboxylate + glutathione + H(+)</text>
        <dbReference type="Rhea" id="RHEA:21864"/>
        <dbReference type="ChEBI" id="CHEBI:15377"/>
        <dbReference type="ChEBI" id="CHEBI:15378"/>
        <dbReference type="ChEBI" id="CHEBI:57925"/>
        <dbReference type="ChEBI" id="CHEBI:58896"/>
        <dbReference type="ChEBI" id="CHEBI:71261"/>
        <dbReference type="EC" id="3.1.2.6"/>
    </reaction>
</comment>
<evidence type="ECO:0000256" key="3">
    <source>
        <dbReference type="ARBA" id="ARBA00004963"/>
    </source>
</evidence>
<dbReference type="GO" id="GO:0046872">
    <property type="term" value="F:metal ion binding"/>
    <property type="evidence" value="ECO:0007669"/>
    <property type="project" value="UniProtKB-KW"/>
</dbReference>
<evidence type="ECO:0000313" key="12">
    <source>
        <dbReference type="Proteomes" id="UP000654370"/>
    </source>
</evidence>
<dbReference type="Pfam" id="PF00753">
    <property type="entry name" value="Lactamase_B"/>
    <property type="match status" value="1"/>
</dbReference>
<dbReference type="InterPro" id="IPR017782">
    <property type="entry name" value="Hydroxyacylglutathione_Hdrlase"/>
</dbReference>
<comment type="caution">
    <text evidence="11">The sequence shown here is derived from an EMBL/GenBank/DDBJ whole genome shotgun (WGS) entry which is preliminary data.</text>
</comment>
<dbReference type="Gene3D" id="3.60.15.10">
    <property type="entry name" value="Ribonuclease Z/Hydroxyacylglutathione hydrolase-like"/>
    <property type="match status" value="1"/>
</dbReference>
<evidence type="ECO:0000259" key="10">
    <source>
        <dbReference type="SMART" id="SM00849"/>
    </source>
</evidence>
<dbReference type="PIRSF" id="PIRSF005457">
    <property type="entry name" value="Glx"/>
    <property type="match status" value="1"/>
</dbReference>
<evidence type="ECO:0000256" key="8">
    <source>
        <dbReference type="ARBA" id="ARBA00022833"/>
    </source>
</evidence>
<feature type="domain" description="Metallo-beta-lactamase" evidence="10">
    <location>
        <begin position="29"/>
        <end position="189"/>
    </location>
</feature>
<dbReference type="SMART" id="SM00849">
    <property type="entry name" value="Lactamase_B"/>
    <property type="match status" value="1"/>
</dbReference>
<dbReference type="Proteomes" id="UP000654370">
    <property type="component" value="Unassembled WGS sequence"/>
</dbReference>
<reference evidence="11" key="1">
    <citation type="submission" date="2020-12" db="EMBL/GenBank/DDBJ databases">
        <title>Metabolic potential, ecology and presence of endohyphal bacteria is reflected in genomic diversity of Mucoromycotina.</title>
        <authorList>
            <person name="Muszewska A."/>
            <person name="Okrasinska A."/>
            <person name="Steczkiewicz K."/>
            <person name="Drgas O."/>
            <person name="Orlowska M."/>
            <person name="Perlinska-Lenart U."/>
            <person name="Aleksandrzak-Piekarczyk T."/>
            <person name="Szatraj K."/>
            <person name="Zielenkiewicz U."/>
            <person name="Pilsyk S."/>
            <person name="Malc E."/>
            <person name="Mieczkowski P."/>
            <person name="Kruszewska J.S."/>
            <person name="Biernat P."/>
            <person name="Pawlowska J."/>
        </authorList>
    </citation>
    <scope>NUCLEOTIDE SEQUENCE</scope>
    <source>
        <strain evidence="11">WA0000067209</strain>
    </source>
</reference>
<keyword evidence="8" id="KW-0862">Zinc</keyword>
<evidence type="ECO:0000256" key="6">
    <source>
        <dbReference type="ARBA" id="ARBA00022723"/>
    </source>
</evidence>
<evidence type="ECO:0000256" key="5">
    <source>
        <dbReference type="ARBA" id="ARBA00011917"/>
    </source>
</evidence>
<protein>
    <recommendedName>
        <fullName evidence="5">hydroxyacylglutathione hydrolase</fullName>
        <ecNumber evidence="5">3.1.2.6</ecNumber>
    </recommendedName>
    <alternativeName>
        <fullName evidence="9">Glyoxalase II</fullName>
    </alternativeName>
</protein>
<dbReference type="NCBIfam" id="TIGR03413">
    <property type="entry name" value="GSH_gloB"/>
    <property type="match status" value="1"/>
</dbReference>
<gene>
    <name evidence="11" type="ORF">INT43_000564</name>
</gene>
<keyword evidence="12" id="KW-1185">Reference proteome</keyword>
<dbReference type="InterPro" id="IPR001279">
    <property type="entry name" value="Metallo-B-lactamas"/>
</dbReference>
<dbReference type="InterPro" id="IPR035680">
    <property type="entry name" value="Clx_II_MBL"/>
</dbReference>
<dbReference type="PANTHER" id="PTHR11935">
    <property type="entry name" value="BETA LACTAMASE DOMAIN"/>
    <property type="match status" value="1"/>
</dbReference>
<evidence type="ECO:0000256" key="9">
    <source>
        <dbReference type="ARBA" id="ARBA00031044"/>
    </source>
</evidence>
<comment type="cofactor">
    <cofactor evidence="2">
        <name>Zn(2+)</name>
        <dbReference type="ChEBI" id="CHEBI:29105"/>
    </cofactor>
</comment>
<dbReference type="AlphaFoldDB" id="A0A8H7Q4Q8"/>
<evidence type="ECO:0000313" key="11">
    <source>
        <dbReference type="EMBL" id="KAG2184651.1"/>
    </source>
</evidence>
<dbReference type="SUPFAM" id="SSF56281">
    <property type="entry name" value="Metallo-hydrolase/oxidoreductase"/>
    <property type="match status" value="1"/>
</dbReference>
<dbReference type="PANTHER" id="PTHR11935:SF94">
    <property type="entry name" value="TENZING NORGAY, ISOFORM C"/>
    <property type="match status" value="1"/>
</dbReference>
<dbReference type="UniPathway" id="UPA00619">
    <property type="reaction ID" value="UER00676"/>
</dbReference>
<organism evidence="11 12">
    <name type="scientific">Mortierella isabellina</name>
    <name type="common">Filamentous fungus</name>
    <name type="synonym">Umbelopsis isabellina</name>
    <dbReference type="NCBI Taxonomy" id="91625"/>
    <lineage>
        <taxon>Eukaryota</taxon>
        <taxon>Fungi</taxon>
        <taxon>Fungi incertae sedis</taxon>
        <taxon>Mucoromycota</taxon>
        <taxon>Mucoromycotina</taxon>
        <taxon>Umbelopsidomycetes</taxon>
        <taxon>Umbelopsidales</taxon>
        <taxon>Umbelopsidaceae</taxon>
        <taxon>Umbelopsis</taxon>
    </lineage>
</organism>
<accession>A0A8H7Q4Q8</accession>
<dbReference type="HAMAP" id="MF_01374">
    <property type="entry name" value="Glyoxalase_2"/>
    <property type="match status" value="1"/>
</dbReference>
<dbReference type="EMBL" id="JAEPQZ010000002">
    <property type="protein sequence ID" value="KAG2184651.1"/>
    <property type="molecule type" value="Genomic_DNA"/>
</dbReference>
<dbReference type="Pfam" id="PF16123">
    <property type="entry name" value="HAGH_C"/>
    <property type="match status" value="1"/>
</dbReference>
<evidence type="ECO:0000256" key="1">
    <source>
        <dbReference type="ARBA" id="ARBA00001623"/>
    </source>
</evidence>
<keyword evidence="7" id="KW-0378">Hydrolase</keyword>
<dbReference type="CDD" id="cd07723">
    <property type="entry name" value="hydroxyacylglutathione_hydrolase_MBL-fold"/>
    <property type="match status" value="1"/>
</dbReference>
<evidence type="ECO:0000256" key="7">
    <source>
        <dbReference type="ARBA" id="ARBA00022801"/>
    </source>
</evidence>
<keyword evidence="6" id="KW-0479">Metal-binding</keyword>
<sequence>MNRLFLVSRQFSTSVRRTMIIKPVPVLEDNYSYLLIDEDTKNVALVDPVEPAKVLDAAKKQGVTPQCILTTHHHWDHAGGNKDALKSLGSVDCYGGDERIEGLTKQLKDNDTVKVGNLQVKALATAGHTLGHVCYFVEDTKTGQKAVFTGDCLFSSGCGRLFEGSAKQMLAALDKIADLPEETEVYFGHEYTRKNLQFAEHVEPKNEDIKKKVAWAKANQCTTPSTVKIEKLTNPFMRVRTQELKQSVLSDNESGLSDSEILLKVRKMKDSF</sequence>
<dbReference type="InterPro" id="IPR032282">
    <property type="entry name" value="HAGH_C"/>
</dbReference>
<dbReference type="GO" id="GO:0019243">
    <property type="term" value="P:methylglyoxal catabolic process to D-lactate via S-lactoyl-glutathione"/>
    <property type="evidence" value="ECO:0007669"/>
    <property type="project" value="InterPro"/>
</dbReference>
<evidence type="ECO:0000256" key="4">
    <source>
        <dbReference type="ARBA" id="ARBA00006759"/>
    </source>
</evidence>
<comment type="similarity">
    <text evidence="4">Belongs to the metallo-beta-lactamase superfamily. Glyoxalase II family.</text>
</comment>
<dbReference type="GO" id="GO:0004416">
    <property type="term" value="F:hydroxyacylglutathione hydrolase activity"/>
    <property type="evidence" value="ECO:0007669"/>
    <property type="project" value="UniProtKB-EC"/>
</dbReference>
<dbReference type="OrthoDB" id="515692at2759"/>
<proteinExistence type="inferred from homology"/>
<dbReference type="InterPro" id="IPR036866">
    <property type="entry name" value="RibonucZ/Hydroxyglut_hydro"/>
</dbReference>